<dbReference type="Pfam" id="PF13649">
    <property type="entry name" value="Methyltransf_25"/>
    <property type="match status" value="1"/>
</dbReference>
<organism evidence="3 4">
    <name type="scientific">Candidatus Buchananbacteria bacterium RIFCSPHIGHO2_01_FULL_47_11b</name>
    <dbReference type="NCBI Taxonomy" id="1797537"/>
    <lineage>
        <taxon>Bacteria</taxon>
        <taxon>Candidatus Buchananiibacteriota</taxon>
    </lineage>
</organism>
<dbReference type="Gene3D" id="3.40.50.150">
    <property type="entry name" value="Vaccinia Virus protein VP39"/>
    <property type="match status" value="1"/>
</dbReference>
<name>A0A1G1Y7K2_9BACT</name>
<dbReference type="Proteomes" id="UP000178385">
    <property type="component" value="Unassembled WGS sequence"/>
</dbReference>
<proteinExistence type="predicted"/>
<dbReference type="EMBL" id="MHIG01000001">
    <property type="protein sequence ID" value="OGY48288.1"/>
    <property type="molecule type" value="Genomic_DNA"/>
</dbReference>
<dbReference type="AlphaFoldDB" id="A0A1G1Y7K2"/>
<sequence>MNKRRIYAEFYDLEYKNKRDDVDFYYRLAKKIKGPILECGCGTGRILAPIARLGKEIWGFDINTAMLGIAKKKIETLKVKKVKIFQDDLVKFYSPLLKNQQFNFIFLSFDSLAYLAQKNETYYSPEETRQRQCKALENIISHLDKDGLFAFDLFSPNDLSKDYIMRHHFSQIIKNETWSLFSAIQIPEERIFQIHYFMEILKMDGSIKRWHYPVSAYQATFQEIKSLLSKVGLRPIKVYGGFNLKPYKPNSEQMIFVCRKK</sequence>
<comment type="caution">
    <text evidence="3">The sequence shown here is derived from an EMBL/GenBank/DDBJ whole genome shotgun (WGS) entry which is preliminary data.</text>
</comment>
<keyword evidence="1" id="KW-0808">Transferase</keyword>
<dbReference type="InterPro" id="IPR041698">
    <property type="entry name" value="Methyltransf_25"/>
</dbReference>
<protein>
    <recommendedName>
        <fullName evidence="2">Methyltransferase domain-containing protein</fullName>
    </recommendedName>
</protein>
<dbReference type="PANTHER" id="PTHR43861">
    <property type="entry name" value="TRANS-ACONITATE 2-METHYLTRANSFERASE-RELATED"/>
    <property type="match status" value="1"/>
</dbReference>
<reference evidence="3 4" key="1">
    <citation type="journal article" date="2016" name="Nat. Commun.">
        <title>Thousands of microbial genomes shed light on interconnected biogeochemical processes in an aquifer system.</title>
        <authorList>
            <person name="Anantharaman K."/>
            <person name="Brown C.T."/>
            <person name="Hug L.A."/>
            <person name="Sharon I."/>
            <person name="Castelle C.J."/>
            <person name="Probst A.J."/>
            <person name="Thomas B.C."/>
            <person name="Singh A."/>
            <person name="Wilkins M.J."/>
            <person name="Karaoz U."/>
            <person name="Brodie E.L."/>
            <person name="Williams K.H."/>
            <person name="Hubbard S.S."/>
            <person name="Banfield J.F."/>
        </authorList>
    </citation>
    <scope>NUCLEOTIDE SEQUENCE [LARGE SCALE GENOMIC DNA]</scope>
</reference>
<dbReference type="GO" id="GO:0016740">
    <property type="term" value="F:transferase activity"/>
    <property type="evidence" value="ECO:0007669"/>
    <property type="project" value="UniProtKB-KW"/>
</dbReference>
<dbReference type="CDD" id="cd02440">
    <property type="entry name" value="AdoMet_MTases"/>
    <property type="match status" value="1"/>
</dbReference>
<feature type="domain" description="Methyltransferase" evidence="2">
    <location>
        <begin position="36"/>
        <end position="119"/>
    </location>
</feature>
<dbReference type="InterPro" id="IPR029063">
    <property type="entry name" value="SAM-dependent_MTases_sf"/>
</dbReference>
<gene>
    <name evidence="3" type="ORF">A2840_02025</name>
</gene>
<evidence type="ECO:0000256" key="1">
    <source>
        <dbReference type="ARBA" id="ARBA00022679"/>
    </source>
</evidence>
<dbReference type="SUPFAM" id="SSF53335">
    <property type="entry name" value="S-adenosyl-L-methionine-dependent methyltransferases"/>
    <property type="match status" value="1"/>
</dbReference>
<evidence type="ECO:0000313" key="4">
    <source>
        <dbReference type="Proteomes" id="UP000178385"/>
    </source>
</evidence>
<evidence type="ECO:0000259" key="2">
    <source>
        <dbReference type="Pfam" id="PF13649"/>
    </source>
</evidence>
<accession>A0A1G1Y7K2</accession>
<dbReference type="Gene3D" id="2.20.25.110">
    <property type="entry name" value="S-adenosyl-L-methionine-dependent methyltransferases"/>
    <property type="match status" value="1"/>
</dbReference>
<evidence type="ECO:0000313" key="3">
    <source>
        <dbReference type="EMBL" id="OGY48288.1"/>
    </source>
</evidence>